<protein>
    <submittedName>
        <fullName evidence="1">Uncharacterized protein</fullName>
    </submittedName>
</protein>
<dbReference type="Proteomes" id="UP001596472">
    <property type="component" value="Unassembled WGS sequence"/>
</dbReference>
<evidence type="ECO:0000313" key="1">
    <source>
        <dbReference type="EMBL" id="MFC7338197.1"/>
    </source>
</evidence>
<comment type="caution">
    <text evidence="1">The sequence shown here is derived from an EMBL/GenBank/DDBJ whole genome shotgun (WGS) entry which is preliminary data.</text>
</comment>
<accession>A0ABW2L771</accession>
<name>A0ABW2L771_9BACT</name>
<organism evidence="1 2">
    <name type="scientific">Haloferula chungangensis</name>
    <dbReference type="NCBI Taxonomy" id="1048331"/>
    <lineage>
        <taxon>Bacteria</taxon>
        <taxon>Pseudomonadati</taxon>
        <taxon>Verrucomicrobiota</taxon>
        <taxon>Verrucomicrobiia</taxon>
        <taxon>Verrucomicrobiales</taxon>
        <taxon>Verrucomicrobiaceae</taxon>
        <taxon>Haloferula</taxon>
    </lineage>
</organism>
<dbReference type="EMBL" id="JBHTBS010000006">
    <property type="protein sequence ID" value="MFC7338197.1"/>
    <property type="molecule type" value="Genomic_DNA"/>
</dbReference>
<evidence type="ECO:0000313" key="2">
    <source>
        <dbReference type="Proteomes" id="UP001596472"/>
    </source>
</evidence>
<proteinExistence type="predicted"/>
<keyword evidence="2" id="KW-1185">Reference proteome</keyword>
<reference evidence="2" key="1">
    <citation type="journal article" date="2019" name="Int. J. Syst. Evol. Microbiol.">
        <title>The Global Catalogue of Microorganisms (GCM) 10K type strain sequencing project: providing services to taxonomists for standard genome sequencing and annotation.</title>
        <authorList>
            <consortium name="The Broad Institute Genomics Platform"/>
            <consortium name="The Broad Institute Genome Sequencing Center for Infectious Disease"/>
            <person name="Wu L."/>
            <person name="Ma J."/>
        </authorList>
    </citation>
    <scope>NUCLEOTIDE SEQUENCE [LARGE SCALE GENOMIC DNA]</scope>
    <source>
        <strain evidence="2">CGMCC 4.1467</strain>
    </source>
</reference>
<gene>
    <name evidence="1" type="ORF">ACFQY0_13465</name>
</gene>
<sequence>MRTTLILVIAVTSLLSCERQAKEEATKTTSVSDGVESKKSMIRSISFNDRNGDIGVELNGDRAFLRQDSPEHTRAEIPYHDGLNLLEGFYDIPRIEEYRGKKSDNRQTSIQYLVVIYDEMPQHYSDEWLDYVIPKDSVALNPELNAWFENMRTTKRQADAESGPGE</sequence>
<dbReference type="PROSITE" id="PS51257">
    <property type="entry name" value="PROKAR_LIPOPROTEIN"/>
    <property type="match status" value="1"/>
</dbReference>